<sequence length="271" mass="29962">MSFQPVLPLGGLAGWRFLQRTMPAQQSALNDSPPIARNAEHFRARIGEIATPAELVEDRRLLTVALGAFGLQEDIDNRFFIRRILEEGTARNDALANRLADKRYAVFARAFAFDAPQGPATRAPGFADDIVARFERQSFEVAIGRRDEDMRLALFADRELRALARADSTPRTKWFRVMGTPPLRAVVETALGLPKSFGQQDLDRQLETFRDRSARLFGSPDIAAFADPEVRERVIRQFLLQSEIGRVPATTPGATALALLESAASAGRSGV</sequence>
<dbReference type="InterPro" id="IPR010626">
    <property type="entry name" value="DUF1217"/>
</dbReference>
<keyword evidence="1" id="KW-0966">Cell projection</keyword>
<dbReference type="Proteomes" id="UP000253370">
    <property type="component" value="Unassembled WGS sequence"/>
</dbReference>
<name>A0A365U9G6_9RHOB</name>
<gene>
    <name evidence="1" type="ORF">DRV85_11740</name>
</gene>
<reference evidence="1 2" key="1">
    <citation type="submission" date="2018-07" db="EMBL/GenBank/DDBJ databases">
        <title>Rhodosalinus sp. strain E84T genomic sequence and assembly.</title>
        <authorList>
            <person name="Liu Z.-W."/>
            <person name="Lu D.-C."/>
        </authorList>
    </citation>
    <scope>NUCLEOTIDE SEQUENCE [LARGE SCALE GENOMIC DNA]</scope>
    <source>
        <strain evidence="1 2">E84</strain>
    </source>
</reference>
<accession>A0A365U9G6</accession>
<comment type="caution">
    <text evidence="1">The sequence shown here is derived from an EMBL/GenBank/DDBJ whole genome shotgun (WGS) entry which is preliminary data.</text>
</comment>
<proteinExistence type="predicted"/>
<keyword evidence="1" id="KW-0969">Cilium</keyword>
<dbReference type="OrthoDB" id="7824597at2"/>
<keyword evidence="2" id="KW-1185">Reference proteome</keyword>
<dbReference type="SUPFAM" id="SSF158837">
    <property type="entry name" value="AGR C 984p-like"/>
    <property type="match status" value="1"/>
</dbReference>
<dbReference type="Gene3D" id="1.10.3700.10">
    <property type="entry name" value="AGR C 984p-like"/>
    <property type="match status" value="1"/>
</dbReference>
<evidence type="ECO:0000313" key="1">
    <source>
        <dbReference type="EMBL" id="RBI84620.1"/>
    </source>
</evidence>
<evidence type="ECO:0000313" key="2">
    <source>
        <dbReference type="Proteomes" id="UP000253370"/>
    </source>
</evidence>
<dbReference type="EMBL" id="QNTQ01000010">
    <property type="protein sequence ID" value="RBI84620.1"/>
    <property type="molecule type" value="Genomic_DNA"/>
</dbReference>
<dbReference type="Pfam" id="PF06748">
    <property type="entry name" value="DUF1217"/>
    <property type="match status" value="1"/>
</dbReference>
<organism evidence="1 2">
    <name type="scientific">Rhodosalinus halophilus</name>
    <dbReference type="NCBI Taxonomy" id="2259333"/>
    <lineage>
        <taxon>Bacteria</taxon>
        <taxon>Pseudomonadati</taxon>
        <taxon>Pseudomonadota</taxon>
        <taxon>Alphaproteobacteria</taxon>
        <taxon>Rhodobacterales</taxon>
        <taxon>Paracoccaceae</taxon>
        <taxon>Rhodosalinus</taxon>
    </lineage>
</organism>
<protein>
    <submittedName>
        <fullName evidence="1">Flagellar protein</fullName>
    </submittedName>
</protein>
<dbReference type="AlphaFoldDB" id="A0A365U9G6"/>
<keyword evidence="1" id="KW-0282">Flagellum</keyword>
<dbReference type="InterPro" id="IPR023157">
    <property type="entry name" value="AGR-C-984p-like_sf"/>
</dbReference>